<evidence type="ECO:0000256" key="5">
    <source>
        <dbReference type="ARBA" id="ARBA00022723"/>
    </source>
</evidence>
<keyword evidence="4 9" id="KW-0349">Heme</keyword>
<dbReference type="OrthoDB" id="1470350at2759"/>
<dbReference type="Gene3D" id="1.10.630.10">
    <property type="entry name" value="Cytochrome P450"/>
    <property type="match status" value="1"/>
</dbReference>
<evidence type="ECO:0000256" key="7">
    <source>
        <dbReference type="ARBA" id="ARBA00023004"/>
    </source>
</evidence>
<dbReference type="PANTHER" id="PTHR24305:SF166">
    <property type="entry name" value="CYTOCHROME P450 12A4, MITOCHONDRIAL-RELATED"/>
    <property type="match status" value="1"/>
</dbReference>
<keyword evidence="11" id="KW-1185">Reference proteome</keyword>
<accession>A0A4Y7QF61</accession>
<dbReference type="SUPFAM" id="SSF48264">
    <property type="entry name" value="Cytochrome P450"/>
    <property type="match status" value="1"/>
</dbReference>
<dbReference type="Pfam" id="PF00067">
    <property type="entry name" value="p450"/>
    <property type="match status" value="1"/>
</dbReference>
<dbReference type="InterPro" id="IPR050121">
    <property type="entry name" value="Cytochrome_P450_monoxygenase"/>
</dbReference>
<evidence type="ECO:0000256" key="9">
    <source>
        <dbReference type="PIRSR" id="PIRSR602401-1"/>
    </source>
</evidence>
<proteinExistence type="inferred from homology"/>
<dbReference type="GO" id="GO:0016705">
    <property type="term" value="F:oxidoreductase activity, acting on paired donors, with incorporation or reduction of molecular oxygen"/>
    <property type="evidence" value="ECO:0007669"/>
    <property type="project" value="InterPro"/>
</dbReference>
<evidence type="ECO:0000313" key="11">
    <source>
        <dbReference type="Proteomes" id="UP000294933"/>
    </source>
</evidence>
<feature type="binding site" description="axial binding residue" evidence="9">
    <location>
        <position position="431"/>
    </location>
    <ligand>
        <name>heme</name>
        <dbReference type="ChEBI" id="CHEBI:30413"/>
    </ligand>
    <ligandPart>
        <name>Fe</name>
        <dbReference type="ChEBI" id="CHEBI:18248"/>
    </ligandPart>
</feature>
<comment type="cofactor">
    <cofactor evidence="1 9">
        <name>heme</name>
        <dbReference type="ChEBI" id="CHEBI:30413"/>
    </cofactor>
</comment>
<dbReference type="STRING" id="50990.A0A4Y7QF61"/>
<keyword evidence="8" id="KW-0503">Monooxygenase</keyword>
<dbReference type="InterPro" id="IPR002401">
    <property type="entry name" value="Cyt_P450_E_grp-I"/>
</dbReference>
<keyword evidence="7 9" id="KW-0408">Iron</keyword>
<dbReference type="AlphaFoldDB" id="A0A4Y7QF61"/>
<comment type="pathway">
    <text evidence="2">Secondary metabolite biosynthesis.</text>
</comment>
<keyword evidence="6" id="KW-0560">Oxidoreductase</keyword>
<comment type="similarity">
    <text evidence="3">Belongs to the cytochrome P450 family.</text>
</comment>
<dbReference type="GO" id="GO:0005506">
    <property type="term" value="F:iron ion binding"/>
    <property type="evidence" value="ECO:0007669"/>
    <property type="project" value="InterPro"/>
</dbReference>
<dbReference type="EMBL" id="ML170162">
    <property type="protein sequence ID" value="TDL26294.1"/>
    <property type="molecule type" value="Genomic_DNA"/>
</dbReference>
<dbReference type="Proteomes" id="UP000294933">
    <property type="component" value="Unassembled WGS sequence"/>
</dbReference>
<protein>
    <submittedName>
        <fullName evidence="10">Cytochrome P450</fullName>
    </submittedName>
</protein>
<sequence>MAGEYAAQSVKSASWVWGHELEAFQGQALELYGKWMHKYGPLFKIKAALFHSDIIVVGDHVAVQHIFANTFTYMKSPSLRTISANVVGKGIVWAEGEDHVFQRRLLTQAFSLETVKGMAGDIAECAEKLETTYTNLVLSNAGAFTLNIVPYTSYCTLDIIGRVAFGHDFKFGESVESREIITSLNHLSNVGSTFSGFLGVVVTRAFPLIVSLSLKYTQVQGRIKAITGMLAQRLIEDGSQARKGKDILSVLLRAQDKTCGLTKAQIIDNINTFIMAGHETTAAALNFALMHLARYPQTQQKLRDEIKQSMDAHSYDAIQKLEYLDAVTKETLRLFPSVPVTERVAMKDDVLPLVTPIRMRNGTFSSSFRVQKGQVFHIPLMIMNTNPKVWGEDAGEFKPERWLTPNVMRQSNELPHGWSNMTTFIDGPRRCIGYRVAVFEFKVILATLLRSLEFHSTETTVNIKVSLTLQPVVDGNCGVLPLRITLASHT</sequence>
<dbReference type="GO" id="GO:0020037">
    <property type="term" value="F:heme binding"/>
    <property type="evidence" value="ECO:0007669"/>
    <property type="project" value="InterPro"/>
</dbReference>
<evidence type="ECO:0000256" key="2">
    <source>
        <dbReference type="ARBA" id="ARBA00005179"/>
    </source>
</evidence>
<dbReference type="GO" id="GO:0004497">
    <property type="term" value="F:monooxygenase activity"/>
    <property type="evidence" value="ECO:0007669"/>
    <property type="project" value="UniProtKB-KW"/>
</dbReference>
<keyword evidence="5 9" id="KW-0479">Metal-binding</keyword>
<reference evidence="10 11" key="1">
    <citation type="submission" date="2018-06" db="EMBL/GenBank/DDBJ databases">
        <title>A transcriptomic atlas of mushroom development highlights an independent origin of complex multicellularity.</title>
        <authorList>
            <consortium name="DOE Joint Genome Institute"/>
            <person name="Krizsan K."/>
            <person name="Almasi E."/>
            <person name="Merenyi Z."/>
            <person name="Sahu N."/>
            <person name="Viragh M."/>
            <person name="Koszo T."/>
            <person name="Mondo S."/>
            <person name="Kiss B."/>
            <person name="Balint B."/>
            <person name="Kues U."/>
            <person name="Barry K."/>
            <person name="Hegedus J.C."/>
            <person name="Henrissat B."/>
            <person name="Johnson J."/>
            <person name="Lipzen A."/>
            <person name="Ohm R."/>
            <person name="Nagy I."/>
            <person name="Pangilinan J."/>
            <person name="Yan J."/>
            <person name="Xiong Y."/>
            <person name="Grigoriev I.V."/>
            <person name="Hibbett D.S."/>
            <person name="Nagy L.G."/>
        </authorList>
    </citation>
    <scope>NUCLEOTIDE SEQUENCE [LARGE SCALE GENOMIC DNA]</scope>
    <source>
        <strain evidence="10 11">SZMC22713</strain>
    </source>
</reference>
<evidence type="ECO:0000256" key="6">
    <source>
        <dbReference type="ARBA" id="ARBA00023002"/>
    </source>
</evidence>
<dbReference type="PANTHER" id="PTHR24305">
    <property type="entry name" value="CYTOCHROME P450"/>
    <property type="match status" value="1"/>
</dbReference>
<dbReference type="PRINTS" id="PR00385">
    <property type="entry name" value="P450"/>
</dbReference>
<organism evidence="10 11">
    <name type="scientific">Rickenella mellea</name>
    <dbReference type="NCBI Taxonomy" id="50990"/>
    <lineage>
        <taxon>Eukaryota</taxon>
        <taxon>Fungi</taxon>
        <taxon>Dikarya</taxon>
        <taxon>Basidiomycota</taxon>
        <taxon>Agaricomycotina</taxon>
        <taxon>Agaricomycetes</taxon>
        <taxon>Hymenochaetales</taxon>
        <taxon>Rickenellaceae</taxon>
        <taxon>Rickenella</taxon>
    </lineage>
</organism>
<evidence type="ECO:0000256" key="3">
    <source>
        <dbReference type="ARBA" id="ARBA00010617"/>
    </source>
</evidence>
<evidence type="ECO:0000256" key="4">
    <source>
        <dbReference type="ARBA" id="ARBA00022617"/>
    </source>
</evidence>
<name>A0A4Y7QF61_9AGAM</name>
<dbReference type="InterPro" id="IPR001128">
    <property type="entry name" value="Cyt_P450"/>
</dbReference>
<evidence type="ECO:0000313" key="10">
    <source>
        <dbReference type="EMBL" id="TDL26294.1"/>
    </source>
</evidence>
<gene>
    <name evidence="10" type="ORF">BD410DRAFT_836935</name>
</gene>
<evidence type="ECO:0000256" key="8">
    <source>
        <dbReference type="ARBA" id="ARBA00023033"/>
    </source>
</evidence>
<dbReference type="PRINTS" id="PR00463">
    <property type="entry name" value="EP450I"/>
</dbReference>
<dbReference type="VEuPathDB" id="FungiDB:BD410DRAFT_836935"/>
<dbReference type="InterPro" id="IPR036396">
    <property type="entry name" value="Cyt_P450_sf"/>
</dbReference>
<evidence type="ECO:0000256" key="1">
    <source>
        <dbReference type="ARBA" id="ARBA00001971"/>
    </source>
</evidence>